<evidence type="ECO:0000256" key="2">
    <source>
        <dbReference type="ARBA" id="ARBA00022692"/>
    </source>
</evidence>
<evidence type="ECO:0000313" key="8">
    <source>
        <dbReference type="Proteomes" id="UP000251889"/>
    </source>
</evidence>
<dbReference type="RefSeq" id="WP_112746529.1">
    <property type="nucleotide sequence ID" value="NZ_QMFY01000003.1"/>
</dbReference>
<gene>
    <name evidence="7" type="ORF">DQQ10_09080</name>
</gene>
<dbReference type="InterPro" id="IPR039910">
    <property type="entry name" value="D15-like"/>
</dbReference>
<dbReference type="OrthoDB" id="9814535at2"/>
<dbReference type="AlphaFoldDB" id="A0A364Y4W2"/>
<keyword evidence="5" id="KW-0998">Cell outer membrane</keyword>
<evidence type="ECO:0000259" key="6">
    <source>
        <dbReference type="Pfam" id="PF01103"/>
    </source>
</evidence>
<dbReference type="Pfam" id="PF01103">
    <property type="entry name" value="Omp85"/>
    <property type="match status" value="1"/>
</dbReference>
<evidence type="ECO:0000256" key="3">
    <source>
        <dbReference type="ARBA" id="ARBA00022729"/>
    </source>
</evidence>
<dbReference type="PANTHER" id="PTHR12815:SF47">
    <property type="entry name" value="TRANSLOCATION AND ASSEMBLY MODULE SUBUNIT TAMA"/>
    <property type="match status" value="1"/>
</dbReference>
<dbReference type="PROSITE" id="PS51257">
    <property type="entry name" value="PROKAR_LIPOPROTEIN"/>
    <property type="match status" value="1"/>
</dbReference>
<keyword evidence="2" id="KW-0812">Transmembrane</keyword>
<keyword evidence="8" id="KW-1185">Reference proteome</keyword>
<comment type="subcellular location">
    <subcellularLocation>
        <location evidence="1">Membrane</location>
    </subcellularLocation>
</comment>
<sequence>MSRKKTNIVAKENFCWHRLAVVIISFTIVSCTGTKYLKDGESFYDGSEIVVHQQQGKVGRKNTLRKELDTYITPKRNTKVLGMRPGVWIYYATGTPKKKKGLRSFLKRKFGQEPVLIDDVTPERTAKILAGYLNNEGYFKSDADASIKTKGTKSTVIYDIKLYRPYRLREVQYPKGRDSTYAAILSTLHEESLLKPKQRYQLDMLQAEQARIEAVVENYGFYFFDDKYLIFEADSTEGDHEVDLKLRLEPGIPRKARKIYRMADVNIYPNYSLSRDSTLQKVDVVKVDSFNYFDDAKMFRPEILTRVVNLRKGNVYTREDQELTLSHLMGLGTFKFVNIKFTEVTDTALLRAEIFLTPLKKKSIRVETQAVSKSNNFVGPGLEFTFRNRNFLRGAELFQLKLNSAYEVQINRNVNQPLNSFELGMETSLTVPRFISPIKIDYSSKRYLPKTVFKLGFNLQNRVGFFRLNSFNVGYGYNWKESLSRVHELYPVDLNFVRTDKKSDAFVEQLSRNRVIANSFEDQFIFGTRYSFTLNTQLTEEQPIDRFRTRQIAEHNFYFNGNIDVAGNLLHTIQKAVKDEGDSTLRIFGSPYSQYIKTDVDFRHYWQFDKHNKLVTRVAMGIGKAFGNSSTMPYIKQFSIGGSNSIRAFPARSLGPGTYNIRYDSVALGNGLFIDQRGDIKLEGNIEYRFDIIKSFKGAIFVDAGNIWLLDAEDSDSRGEKGNFKRNRFYNEFAVGTGFGFRFDFSFFVLRLDIAMPLRKPFLPEGQRWVAKDIALGSSEWRKDNLMFNIAIGYPF</sequence>
<keyword evidence="3" id="KW-0732">Signal</keyword>
<evidence type="ECO:0000256" key="1">
    <source>
        <dbReference type="ARBA" id="ARBA00004370"/>
    </source>
</evidence>
<name>A0A364Y4W2_9BACT</name>
<evidence type="ECO:0000256" key="5">
    <source>
        <dbReference type="ARBA" id="ARBA00023237"/>
    </source>
</evidence>
<dbReference type="Proteomes" id="UP000251889">
    <property type="component" value="Unassembled WGS sequence"/>
</dbReference>
<keyword evidence="4" id="KW-0472">Membrane</keyword>
<dbReference type="PANTHER" id="PTHR12815">
    <property type="entry name" value="SORTING AND ASSEMBLY MACHINERY SAMM50 PROTEIN FAMILY MEMBER"/>
    <property type="match status" value="1"/>
</dbReference>
<reference evidence="7 8" key="1">
    <citation type="submission" date="2018-06" db="EMBL/GenBank/DDBJ databases">
        <title>Chryseolinea flavus sp. nov., a member of the phylum Bacteroidetes isolated from soil.</title>
        <authorList>
            <person name="Li Y."/>
            <person name="Wang J."/>
        </authorList>
    </citation>
    <scope>NUCLEOTIDE SEQUENCE [LARGE SCALE GENOMIC DNA]</scope>
    <source>
        <strain evidence="7 8">SDU1-6</strain>
    </source>
</reference>
<proteinExistence type="predicted"/>
<feature type="domain" description="Bacterial surface antigen (D15)" evidence="6">
    <location>
        <begin position="585"/>
        <end position="761"/>
    </location>
</feature>
<evidence type="ECO:0000313" key="7">
    <source>
        <dbReference type="EMBL" id="RAW01789.1"/>
    </source>
</evidence>
<dbReference type="EMBL" id="QMFY01000003">
    <property type="protein sequence ID" value="RAW01789.1"/>
    <property type="molecule type" value="Genomic_DNA"/>
</dbReference>
<protein>
    <recommendedName>
        <fullName evidence="6">Bacterial surface antigen (D15) domain-containing protein</fullName>
    </recommendedName>
</protein>
<dbReference type="Gene3D" id="2.40.160.50">
    <property type="entry name" value="membrane protein fhac: a member of the omp85/tpsb transporter family"/>
    <property type="match status" value="1"/>
</dbReference>
<organism evidence="7 8">
    <name type="scientific">Pseudochryseolinea flava</name>
    <dbReference type="NCBI Taxonomy" id="2059302"/>
    <lineage>
        <taxon>Bacteria</taxon>
        <taxon>Pseudomonadati</taxon>
        <taxon>Bacteroidota</taxon>
        <taxon>Cytophagia</taxon>
        <taxon>Cytophagales</taxon>
        <taxon>Fulvivirgaceae</taxon>
        <taxon>Pseudochryseolinea</taxon>
    </lineage>
</organism>
<evidence type="ECO:0000256" key="4">
    <source>
        <dbReference type="ARBA" id="ARBA00023136"/>
    </source>
</evidence>
<dbReference type="GO" id="GO:0019867">
    <property type="term" value="C:outer membrane"/>
    <property type="evidence" value="ECO:0007669"/>
    <property type="project" value="InterPro"/>
</dbReference>
<accession>A0A364Y4W2</accession>
<comment type="caution">
    <text evidence="7">The sequence shown here is derived from an EMBL/GenBank/DDBJ whole genome shotgun (WGS) entry which is preliminary data.</text>
</comment>
<dbReference type="InterPro" id="IPR000184">
    <property type="entry name" value="Bac_surfAg_D15"/>
</dbReference>